<sequence>DVDLILTQFGYAAHIGDPDDSKLRKTASDEKLNRIKIQTEVFNAKYIIPFASFVKFSHIDNYYMNDEMNQISDVEKYIAQKTHAIPIILYPGNKWQIGDGIDNHNAVELYEKDFASEIKLFKESPIISFDELKKLESIYVKNIRERNNWFMIKLLHNLSFFKRAKIYLKDLSIPIIFDLINGIQKSNFQRNDADIITDSDSLAFALKFDYGADTLLANARFRTSGGKTMNFFRLFLIGTLNNNGRRFPFGIIGFLLKEKSMWKTLFVEAVLGKYDFK</sequence>
<name>A0A382P8F0_9ZZZZ</name>
<reference evidence="1" key="1">
    <citation type="submission" date="2018-05" db="EMBL/GenBank/DDBJ databases">
        <authorList>
            <person name="Lanie J.A."/>
            <person name="Ng W.-L."/>
            <person name="Kazmierczak K.M."/>
            <person name="Andrzejewski T.M."/>
            <person name="Davidsen T.M."/>
            <person name="Wayne K.J."/>
            <person name="Tettelin H."/>
            <person name="Glass J.I."/>
            <person name="Rusch D."/>
            <person name="Podicherti R."/>
            <person name="Tsui H.-C.T."/>
            <person name="Winkler M.E."/>
        </authorList>
    </citation>
    <scope>NUCLEOTIDE SEQUENCE</scope>
</reference>
<proteinExistence type="predicted"/>
<accession>A0A382P8F0</accession>
<evidence type="ECO:0000313" key="1">
    <source>
        <dbReference type="EMBL" id="SVC69536.1"/>
    </source>
</evidence>
<dbReference type="EMBL" id="UINC01105534">
    <property type="protein sequence ID" value="SVC69536.1"/>
    <property type="molecule type" value="Genomic_DNA"/>
</dbReference>
<gene>
    <name evidence="1" type="ORF">METZ01_LOCUS322390</name>
</gene>
<organism evidence="1">
    <name type="scientific">marine metagenome</name>
    <dbReference type="NCBI Taxonomy" id="408172"/>
    <lineage>
        <taxon>unclassified sequences</taxon>
        <taxon>metagenomes</taxon>
        <taxon>ecological metagenomes</taxon>
    </lineage>
</organism>
<feature type="non-terminal residue" evidence="1">
    <location>
        <position position="1"/>
    </location>
</feature>
<protein>
    <submittedName>
        <fullName evidence="1">Uncharacterized protein</fullName>
    </submittedName>
</protein>
<dbReference type="AlphaFoldDB" id="A0A382P8F0"/>